<evidence type="ECO:0000256" key="2">
    <source>
        <dbReference type="ARBA" id="ARBA00021776"/>
    </source>
</evidence>
<keyword evidence="7" id="KW-1185">Reference proteome</keyword>
<dbReference type="PANTHER" id="PTHR21192:SF2">
    <property type="entry name" value="NADH DEHYDROGENASE [UBIQUINONE] 1 ALPHA SUBCOMPLEX ASSEMBLY FACTOR 3"/>
    <property type="match status" value="1"/>
</dbReference>
<dbReference type="Pfam" id="PF04430">
    <property type="entry name" value="DUF498"/>
    <property type="match status" value="1"/>
</dbReference>
<comment type="subcellular location">
    <subcellularLocation>
        <location evidence="1">Mitochondrion</location>
    </subcellularLocation>
</comment>
<reference evidence="6" key="2">
    <citation type="journal article" date="2023" name="IMA Fungus">
        <title>Comparative genomic study of the Penicillium genus elucidates a diverse pangenome and 15 lateral gene transfer events.</title>
        <authorList>
            <person name="Petersen C."/>
            <person name="Sorensen T."/>
            <person name="Nielsen M.R."/>
            <person name="Sondergaard T.E."/>
            <person name="Sorensen J.L."/>
            <person name="Fitzpatrick D.A."/>
            <person name="Frisvad J.C."/>
            <person name="Nielsen K.L."/>
        </authorList>
    </citation>
    <scope>NUCLEOTIDE SEQUENCE</scope>
    <source>
        <strain evidence="6">IBT 21472</strain>
    </source>
</reference>
<dbReference type="Gene3D" id="3.40.1230.10">
    <property type="entry name" value="MTH938-like"/>
    <property type="match status" value="1"/>
</dbReference>
<dbReference type="InterPro" id="IPR007523">
    <property type="entry name" value="NDUFAF3/AAMDC"/>
</dbReference>
<evidence type="ECO:0000313" key="7">
    <source>
        <dbReference type="Proteomes" id="UP001147746"/>
    </source>
</evidence>
<dbReference type="CDD" id="cd05125">
    <property type="entry name" value="Mth938_2P1-like"/>
    <property type="match status" value="1"/>
</dbReference>
<gene>
    <name evidence="6" type="ORF">N7476_008332</name>
</gene>
<dbReference type="SUPFAM" id="SSF64076">
    <property type="entry name" value="MTH938-like"/>
    <property type="match status" value="1"/>
</dbReference>
<evidence type="ECO:0000256" key="5">
    <source>
        <dbReference type="SAM" id="MobiDB-lite"/>
    </source>
</evidence>
<dbReference type="GO" id="GO:0005743">
    <property type="term" value="C:mitochondrial inner membrane"/>
    <property type="evidence" value="ECO:0007669"/>
    <property type="project" value="TreeGrafter"/>
</dbReference>
<protein>
    <recommendedName>
        <fullName evidence="2">NADH dehydrogenase [ubiquinone] 1 alpha subcomplex assembly factor 3</fullName>
    </recommendedName>
</protein>
<dbReference type="InterPro" id="IPR034095">
    <property type="entry name" value="NDUF3"/>
</dbReference>
<accession>A0A9W9PRI0</accession>
<dbReference type="GO" id="GO:0032981">
    <property type="term" value="P:mitochondrial respiratory chain complex I assembly"/>
    <property type="evidence" value="ECO:0007669"/>
    <property type="project" value="InterPro"/>
</dbReference>
<evidence type="ECO:0000313" key="6">
    <source>
        <dbReference type="EMBL" id="KAJ5307676.1"/>
    </source>
</evidence>
<name>A0A9W9PRI0_9EURO</name>
<dbReference type="Proteomes" id="UP001147746">
    <property type="component" value="Unassembled WGS sequence"/>
</dbReference>
<organism evidence="6 7">
    <name type="scientific">Penicillium atrosanguineum</name>
    <dbReference type="NCBI Taxonomy" id="1132637"/>
    <lineage>
        <taxon>Eukaryota</taxon>
        <taxon>Fungi</taxon>
        <taxon>Dikarya</taxon>
        <taxon>Ascomycota</taxon>
        <taxon>Pezizomycotina</taxon>
        <taxon>Eurotiomycetes</taxon>
        <taxon>Eurotiomycetidae</taxon>
        <taxon>Eurotiales</taxon>
        <taxon>Aspergillaceae</taxon>
        <taxon>Penicillium</taxon>
    </lineage>
</organism>
<dbReference type="PANTHER" id="PTHR21192">
    <property type="entry name" value="NUCLEAR PROTEIN E3-3"/>
    <property type="match status" value="1"/>
</dbReference>
<dbReference type="EMBL" id="JAPZBO010000008">
    <property type="protein sequence ID" value="KAJ5307676.1"/>
    <property type="molecule type" value="Genomic_DNA"/>
</dbReference>
<keyword evidence="3" id="KW-0496">Mitochondrion</keyword>
<evidence type="ECO:0000256" key="3">
    <source>
        <dbReference type="ARBA" id="ARBA00023128"/>
    </source>
</evidence>
<evidence type="ECO:0000256" key="4">
    <source>
        <dbReference type="ARBA" id="ARBA00049984"/>
    </source>
</evidence>
<proteinExistence type="inferred from homology"/>
<dbReference type="AlphaFoldDB" id="A0A9W9PRI0"/>
<feature type="compositionally biased region" description="Polar residues" evidence="5">
    <location>
        <begin position="90"/>
        <end position="99"/>
    </location>
</feature>
<dbReference type="InterPro" id="IPR036748">
    <property type="entry name" value="MTH938-like_sf"/>
</dbReference>
<comment type="caution">
    <text evidence="6">The sequence shown here is derived from an EMBL/GenBank/DDBJ whole genome shotgun (WGS) entry which is preliminary data.</text>
</comment>
<dbReference type="FunFam" id="3.40.1230.10:FF:000005">
    <property type="entry name" value="NADH dehydrogenase [ubiquinone]alpha subcomplex assembly factor"/>
    <property type="match status" value="1"/>
</dbReference>
<evidence type="ECO:0000256" key="1">
    <source>
        <dbReference type="ARBA" id="ARBA00004173"/>
    </source>
</evidence>
<sequence length="286" mass="30923">MEVDYDVVVVAKPSQLFDFLSRNLHCGKSTTTKSQQLQALSLPMNSPSPQLLRALRTSLTNAPRSFRLDVNASRLPRSFNASPCAPLPSTRRNNGTSIRPSRMIPRSHSHKPVSHDRGPESDESTQTDFAALDVLGNMPAPSTAVDATLDSGFHLNSGVKISGGDAVILVGGEAFAWRPWKTVQGAANDREAKASMINAKGQFEIDEAAWGLLSAVYPRPDMLILGLGASMYPLSPETKRHINSLGIRVEVQDTRNAAAQFNMLATERGVNDIAAALIPIGWKGRL</sequence>
<feature type="region of interest" description="Disordered" evidence="5">
    <location>
        <begin position="79"/>
        <end position="125"/>
    </location>
</feature>
<comment type="similarity">
    <text evidence="4">Belongs to the NDUFAF3 family.</text>
</comment>
<reference evidence="6" key="1">
    <citation type="submission" date="2022-12" db="EMBL/GenBank/DDBJ databases">
        <authorList>
            <person name="Petersen C."/>
        </authorList>
    </citation>
    <scope>NUCLEOTIDE SEQUENCE</scope>
    <source>
        <strain evidence="6">IBT 21472</strain>
    </source>
</reference>